<gene>
    <name evidence="6" type="ORF">AMYX_04740</name>
</gene>
<keyword evidence="3" id="KW-0998">Cell outer membrane</keyword>
<dbReference type="Pfam" id="PF13441">
    <property type="entry name" value="Gly-zipper_YMGG"/>
    <property type="match status" value="1"/>
</dbReference>
<dbReference type="PROSITE" id="PS51257">
    <property type="entry name" value="PROKAR_LIPOPROTEIN"/>
    <property type="match status" value="1"/>
</dbReference>
<dbReference type="Gene3D" id="3.30.1330.60">
    <property type="entry name" value="OmpA-like domain"/>
    <property type="match status" value="1"/>
</dbReference>
<dbReference type="InterPro" id="IPR050330">
    <property type="entry name" value="Bact_OuterMem_StrucFunc"/>
</dbReference>
<accession>A0A7I9VH64</accession>
<dbReference type="AlphaFoldDB" id="A0A7I9VH64"/>
<organism evidence="6 7">
    <name type="scientific">Anaeromyxobacter diazotrophicus</name>
    <dbReference type="NCBI Taxonomy" id="2590199"/>
    <lineage>
        <taxon>Bacteria</taxon>
        <taxon>Pseudomonadati</taxon>
        <taxon>Myxococcota</taxon>
        <taxon>Myxococcia</taxon>
        <taxon>Myxococcales</taxon>
        <taxon>Cystobacterineae</taxon>
        <taxon>Anaeromyxobacteraceae</taxon>
        <taxon>Anaeromyxobacter</taxon>
    </lineage>
</organism>
<proteinExistence type="predicted"/>
<dbReference type="SUPFAM" id="SSF103088">
    <property type="entry name" value="OmpA-like"/>
    <property type="match status" value="1"/>
</dbReference>
<dbReference type="EMBL" id="BJTG01000001">
    <property type="protein sequence ID" value="GEJ55733.1"/>
    <property type="molecule type" value="Genomic_DNA"/>
</dbReference>
<evidence type="ECO:0000256" key="2">
    <source>
        <dbReference type="ARBA" id="ARBA00023136"/>
    </source>
</evidence>
<dbReference type="PANTHER" id="PTHR30329">
    <property type="entry name" value="STATOR ELEMENT OF FLAGELLAR MOTOR COMPLEX"/>
    <property type="match status" value="1"/>
</dbReference>
<dbReference type="PROSITE" id="PS51123">
    <property type="entry name" value="OMPA_2"/>
    <property type="match status" value="1"/>
</dbReference>
<dbReference type="PRINTS" id="PR01021">
    <property type="entry name" value="OMPADOMAIN"/>
</dbReference>
<dbReference type="GO" id="GO:0009279">
    <property type="term" value="C:cell outer membrane"/>
    <property type="evidence" value="ECO:0007669"/>
    <property type="project" value="UniProtKB-SubCell"/>
</dbReference>
<keyword evidence="7" id="KW-1185">Reference proteome</keyword>
<evidence type="ECO:0000313" key="6">
    <source>
        <dbReference type="EMBL" id="GEJ55733.1"/>
    </source>
</evidence>
<dbReference type="Pfam" id="PF00691">
    <property type="entry name" value="OmpA"/>
    <property type="match status" value="1"/>
</dbReference>
<dbReference type="PANTHER" id="PTHR30329:SF21">
    <property type="entry name" value="LIPOPROTEIN YIAD-RELATED"/>
    <property type="match status" value="1"/>
</dbReference>
<dbReference type="InterPro" id="IPR036737">
    <property type="entry name" value="OmpA-like_sf"/>
</dbReference>
<keyword evidence="2 4" id="KW-0472">Membrane</keyword>
<dbReference type="InterPro" id="IPR027367">
    <property type="entry name" value="Gly-zipper_YMGG"/>
</dbReference>
<reference evidence="7" key="1">
    <citation type="journal article" date="2020" name="Appl. Environ. Microbiol.">
        <title>Diazotrophic Anaeromyxobacter Isolates from Soils.</title>
        <authorList>
            <person name="Masuda Y."/>
            <person name="Yamanaka H."/>
            <person name="Xu Z.X."/>
            <person name="Shiratori Y."/>
            <person name="Aono T."/>
            <person name="Amachi S."/>
            <person name="Senoo K."/>
            <person name="Itoh H."/>
        </authorList>
    </citation>
    <scope>NUCLEOTIDE SEQUENCE [LARGE SCALE GENOMIC DNA]</scope>
    <source>
        <strain evidence="7">R267</strain>
    </source>
</reference>
<evidence type="ECO:0000256" key="3">
    <source>
        <dbReference type="ARBA" id="ARBA00023237"/>
    </source>
</evidence>
<evidence type="ECO:0000259" key="5">
    <source>
        <dbReference type="PROSITE" id="PS51123"/>
    </source>
</evidence>
<feature type="domain" description="OmpA-like" evidence="5">
    <location>
        <begin position="87"/>
        <end position="204"/>
    </location>
</feature>
<dbReference type="Proteomes" id="UP000503640">
    <property type="component" value="Unassembled WGS sequence"/>
</dbReference>
<dbReference type="RefSeq" id="WP_176062516.1">
    <property type="nucleotide sequence ID" value="NZ_BJTG01000001.1"/>
</dbReference>
<evidence type="ECO:0000256" key="1">
    <source>
        <dbReference type="ARBA" id="ARBA00004442"/>
    </source>
</evidence>
<evidence type="ECO:0000313" key="7">
    <source>
        <dbReference type="Proteomes" id="UP000503640"/>
    </source>
</evidence>
<dbReference type="InterPro" id="IPR006664">
    <property type="entry name" value="OMP_bac"/>
</dbReference>
<evidence type="ECO:0000256" key="4">
    <source>
        <dbReference type="PROSITE-ProRule" id="PRU00473"/>
    </source>
</evidence>
<comment type="subcellular location">
    <subcellularLocation>
        <location evidence="1">Cell outer membrane</location>
    </subcellularLocation>
</comment>
<sequence length="206" mass="20996">MKNRTLIVSALVVVLVTAAGCETAGKRTAIGAGGGAAAGAGVGALLGGWKGAAIGAGVGALAGGSVGLYLDKQAKELEQVAETKRTENGVLVNMKSEILFDSGSAVLKDAAIAQLEKVGDILAKYSDDRIRVEGHTDATGTASKNEELSLRRADAVKRVLLGRGVKEAQITALGMGETKPIADNKTAAGKAKNRRVEVHIDVPQPS</sequence>
<dbReference type="InterPro" id="IPR006665">
    <property type="entry name" value="OmpA-like"/>
</dbReference>
<comment type="caution">
    <text evidence="6">The sequence shown here is derived from an EMBL/GenBank/DDBJ whole genome shotgun (WGS) entry which is preliminary data.</text>
</comment>
<protein>
    <recommendedName>
        <fullName evidence="5">OmpA-like domain-containing protein</fullName>
    </recommendedName>
</protein>
<dbReference type="CDD" id="cd07185">
    <property type="entry name" value="OmpA_C-like"/>
    <property type="match status" value="1"/>
</dbReference>
<name>A0A7I9VH64_9BACT</name>